<name>L1MZ28_9BACT</name>
<protein>
    <submittedName>
        <fullName evidence="1">Uncharacterized protein</fullName>
    </submittedName>
</protein>
<accession>L1MZ28</accession>
<sequence>MIVSRETFCGEFVFSFFGNILSRLFILSLSLYFAFYFLYYFLVESFSCSFYVLWSGGNVKRECR</sequence>
<organism evidence="1 2">
    <name type="scientific">Hoylesella saccharolytica F0055</name>
    <dbReference type="NCBI Taxonomy" id="1127699"/>
    <lineage>
        <taxon>Bacteria</taxon>
        <taxon>Pseudomonadati</taxon>
        <taxon>Bacteroidota</taxon>
        <taxon>Bacteroidia</taxon>
        <taxon>Bacteroidales</taxon>
        <taxon>Prevotellaceae</taxon>
        <taxon>Hoylesella</taxon>
    </lineage>
</organism>
<dbReference type="EMBL" id="AMEP01000162">
    <property type="protein sequence ID" value="EKX96350.1"/>
    <property type="molecule type" value="Genomic_DNA"/>
</dbReference>
<proteinExistence type="predicted"/>
<dbReference type="Proteomes" id="UP000010433">
    <property type="component" value="Unassembled WGS sequence"/>
</dbReference>
<dbReference type="HOGENOM" id="CLU_2864132_0_0_10"/>
<keyword evidence="2" id="KW-1185">Reference proteome</keyword>
<evidence type="ECO:0000313" key="1">
    <source>
        <dbReference type="EMBL" id="EKX96350.1"/>
    </source>
</evidence>
<reference evidence="1 2" key="1">
    <citation type="submission" date="2012-05" db="EMBL/GenBank/DDBJ databases">
        <authorList>
            <person name="Weinstock G."/>
            <person name="Sodergren E."/>
            <person name="Lobos E.A."/>
            <person name="Fulton L."/>
            <person name="Fulton R."/>
            <person name="Courtney L."/>
            <person name="Fronick C."/>
            <person name="O'Laughlin M."/>
            <person name="Godfrey J."/>
            <person name="Wilson R.M."/>
            <person name="Miner T."/>
            <person name="Farmer C."/>
            <person name="Delehaunty K."/>
            <person name="Cordes M."/>
            <person name="Minx P."/>
            <person name="Tomlinson C."/>
            <person name="Chen J."/>
            <person name="Wollam A."/>
            <person name="Pepin K.H."/>
            <person name="Bhonagiri V."/>
            <person name="Zhang X."/>
            <person name="Suruliraj S."/>
            <person name="Warren W."/>
            <person name="Mitreva M."/>
            <person name="Mardis E.R."/>
            <person name="Wilson R.K."/>
        </authorList>
    </citation>
    <scope>NUCLEOTIDE SEQUENCE [LARGE SCALE GENOMIC DNA]</scope>
    <source>
        <strain evidence="1 2">F0055</strain>
    </source>
</reference>
<gene>
    <name evidence="1" type="ORF">HMPREF9151_02447</name>
</gene>
<dbReference type="STRING" id="1127699.HMPREF9151_02447"/>
<comment type="caution">
    <text evidence="1">The sequence shown here is derived from an EMBL/GenBank/DDBJ whole genome shotgun (WGS) entry which is preliminary data.</text>
</comment>
<dbReference type="AlphaFoldDB" id="L1MZ28"/>
<evidence type="ECO:0000313" key="2">
    <source>
        <dbReference type="Proteomes" id="UP000010433"/>
    </source>
</evidence>